<feature type="non-terminal residue" evidence="2">
    <location>
        <position position="1"/>
    </location>
</feature>
<dbReference type="Proteomes" id="UP001189429">
    <property type="component" value="Unassembled WGS sequence"/>
</dbReference>
<protein>
    <submittedName>
        <fullName evidence="2">Uncharacterized protein</fullName>
    </submittedName>
</protein>
<sequence length="295" mass="30760">SSANQLARHCLRYAGVVWGIFSQVPSDFSGSPPAGFFQDCADVAFFLRPPEEALESMVACSLAACGGDAAEPDFGGAARGRLRGPWWWSGCRRLAVRAGVQHGGSARRRRPPRVRARAHGPGRPRGRCSTVGTLARPVRPGGAGAVGCAHRGRGAASGGPPARRASGGRRRRATGSAGNPAVVGEGGASRLPVRDRRALDDGPRADALRQRGGEVEPRPGLRWRQFGQLPPDWGAAFVGGLPADARAAEAHRQVGARAPSAKESERRPRALGSVPSPIGHCAAAWAKKLGRLGIG</sequence>
<accession>A0ABN9YAZ4</accession>
<feature type="compositionally biased region" description="Basic and acidic residues" evidence="1">
    <location>
        <begin position="192"/>
        <end position="219"/>
    </location>
</feature>
<gene>
    <name evidence="2" type="ORF">PCOR1329_LOCUS84211</name>
</gene>
<evidence type="ECO:0000313" key="2">
    <source>
        <dbReference type="EMBL" id="CAK0909917.1"/>
    </source>
</evidence>
<keyword evidence="3" id="KW-1185">Reference proteome</keyword>
<feature type="region of interest" description="Disordered" evidence="1">
    <location>
        <begin position="99"/>
        <end position="221"/>
    </location>
</feature>
<evidence type="ECO:0000256" key="1">
    <source>
        <dbReference type="SAM" id="MobiDB-lite"/>
    </source>
</evidence>
<feature type="region of interest" description="Disordered" evidence="1">
    <location>
        <begin position="254"/>
        <end position="275"/>
    </location>
</feature>
<reference evidence="2" key="1">
    <citation type="submission" date="2023-10" db="EMBL/GenBank/DDBJ databases">
        <authorList>
            <person name="Chen Y."/>
            <person name="Shah S."/>
            <person name="Dougan E. K."/>
            <person name="Thang M."/>
            <person name="Chan C."/>
        </authorList>
    </citation>
    <scope>NUCLEOTIDE SEQUENCE [LARGE SCALE GENOMIC DNA]</scope>
</reference>
<evidence type="ECO:0000313" key="3">
    <source>
        <dbReference type="Proteomes" id="UP001189429"/>
    </source>
</evidence>
<organism evidence="2 3">
    <name type="scientific">Prorocentrum cordatum</name>
    <dbReference type="NCBI Taxonomy" id="2364126"/>
    <lineage>
        <taxon>Eukaryota</taxon>
        <taxon>Sar</taxon>
        <taxon>Alveolata</taxon>
        <taxon>Dinophyceae</taxon>
        <taxon>Prorocentrales</taxon>
        <taxon>Prorocentraceae</taxon>
        <taxon>Prorocentrum</taxon>
    </lineage>
</organism>
<proteinExistence type="predicted"/>
<name>A0ABN9YAZ4_9DINO</name>
<feature type="compositionally biased region" description="Basic residues" evidence="1">
    <location>
        <begin position="105"/>
        <end position="126"/>
    </location>
</feature>
<feature type="non-terminal residue" evidence="2">
    <location>
        <position position="295"/>
    </location>
</feature>
<comment type="caution">
    <text evidence="2">The sequence shown here is derived from an EMBL/GenBank/DDBJ whole genome shotgun (WGS) entry which is preliminary data.</text>
</comment>
<dbReference type="EMBL" id="CAUYUJ010022282">
    <property type="protein sequence ID" value="CAK0909917.1"/>
    <property type="molecule type" value="Genomic_DNA"/>
</dbReference>